<sequence length="284" mass="32078">MPELLTSQEKEEQEATFNSSSLVQLFRSELQATLGEDEEEEEKEIEKEGKDEEEDEDEEEVAQGGKLVTVDPILISSSDDDNLEVVLLHPIPESRAIKEELLVGELGRQLTYNNTSRNFEIYLAIVQAIILSCDIIELQKEDEVMTCILLIMQNFQRSMVNYQHEKKHSNDLKKVQKKVTVLEDKAEAFNQGWLACLKELNIDSDHSAWFATRPPMAYPEPCLEPYFAILLPGFDAEEYITQPVEGDDNTQVGAAEVEATKEAKKKVDRATSGSLGNPPEVKMI</sequence>
<accession>A0A7J0GGM1</accession>
<dbReference type="Proteomes" id="UP000585474">
    <property type="component" value="Unassembled WGS sequence"/>
</dbReference>
<protein>
    <submittedName>
        <fullName evidence="2">Uncharacterized protein</fullName>
    </submittedName>
</protein>
<dbReference type="AlphaFoldDB" id="A0A7J0GGM1"/>
<name>A0A7J0GGM1_9ERIC</name>
<feature type="compositionally biased region" description="Acidic residues" evidence="1">
    <location>
        <begin position="51"/>
        <end position="61"/>
    </location>
</feature>
<proteinExistence type="predicted"/>
<reference evidence="2 3" key="1">
    <citation type="submission" date="2019-07" db="EMBL/GenBank/DDBJ databases">
        <title>De Novo Assembly of kiwifruit Actinidia rufa.</title>
        <authorList>
            <person name="Sugita-Konishi S."/>
            <person name="Sato K."/>
            <person name="Mori E."/>
            <person name="Abe Y."/>
            <person name="Kisaki G."/>
            <person name="Hamano K."/>
            <person name="Suezawa K."/>
            <person name="Otani M."/>
            <person name="Fukuda T."/>
            <person name="Manabe T."/>
            <person name="Gomi K."/>
            <person name="Tabuchi M."/>
            <person name="Akimitsu K."/>
            <person name="Kataoka I."/>
        </authorList>
    </citation>
    <scope>NUCLEOTIDE SEQUENCE [LARGE SCALE GENOMIC DNA]</scope>
    <source>
        <strain evidence="3">cv. Fuchu</strain>
    </source>
</reference>
<feature type="region of interest" description="Disordered" evidence="1">
    <location>
        <begin position="32"/>
        <end position="63"/>
    </location>
</feature>
<feature type="region of interest" description="Disordered" evidence="1">
    <location>
        <begin position="259"/>
        <end position="284"/>
    </location>
</feature>
<keyword evidence="3" id="KW-1185">Reference proteome</keyword>
<evidence type="ECO:0000256" key="1">
    <source>
        <dbReference type="SAM" id="MobiDB-lite"/>
    </source>
</evidence>
<organism evidence="2 3">
    <name type="scientific">Actinidia rufa</name>
    <dbReference type="NCBI Taxonomy" id="165716"/>
    <lineage>
        <taxon>Eukaryota</taxon>
        <taxon>Viridiplantae</taxon>
        <taxon>Streptophyta</taxon>
        <taxon>Embryophyta</taxon>
        <taxon>Tracheophyta</taxon>
        <taxon>Spermatophyta</taxon>
        <taxon>Magnoliopsida</taxon>
        <taxon>eudicotyledons</taxon>
        <taxon>Gunneridae</taxon>
        <taxon>Pentapetalae</taxon>
        <taxon>asterids</taxon>
        <taxon>Ericales</taxon>
        <taxon>Actinidiaceae</taxon>
        <taxon>Actinidia</taxon>
    </lineage>
</organism>
<dbReference type="EMBL" id="BJWL01000021">
    <property type="protein sequence ID" value="GFZ09871.1"/>
    <property type="molecule type" value="Genomic_DNA"/>
</dbReference>
<evidence type="ECO:0000313" key="2">
    <source>
        <dbReference type="EMBL" id="GFZ09871.1"/>
    </source>
</evidence>
<comment type="caution">
    <text evidence="2">The sequence shown here is derived from an EMBL/GenBank/DDBJ whole genome shotgun (WGS) entry which is preliminary data.</text>
</comment>
<evidence type="ECO:0000313" key="3">
    <source>
        <dbReference type="Proteomes" id="UP000585474"/>
    </source>
</evidence>
<gene>
    <name evidence="2" type="ORF">Acr_21g0004700</name>
</gene>